<reference evidence="3 4" key="1">
    <citation type="submission" date="2017-11" db="EMBL/GenBank/DDBJ databases">
        <title>Draft genome sequence of Rhizobiales bacterium SY3-13.</title>
        <authorList>
            <person name="Sun C."/>
        </authorList>
    </citation>
    <scope>NUCLEOTIDE SEQUENCE [LARGE SCALE GENOMIC DNA]</scope>
    <source>
        <strain evidence="3 4">SY3-13</strain>
    </source>
</reference>
<keyword evidence="2" id="KW-0560">Oxidoreductase</keyword>
<dbReference type="OrthoDB" id="9793325at2"/>
<dbReference type="GO" id="GO:0016491">
    <property type="term" value="F:oxidoreductase activity"/>
    <property type="evidence" value="ECO:0007669"/>
    <property type="project" value="UniProtKB-KW"/>
</dbReference>
<evidence type="ECO:0000313" key="3">
    <source>
        <dbReference type="EMBL" id="PJK28572.1"/>
    </source>
</evidence>
<evidence type="ECO:0000256" key="2">
    <source>
        <dbReference type="ARBA" id="ARBA00023002"/>
    </source>
</evidence>
<dbReference type="PANTHER" id="PTHR43943:SF17">
    <property type="entry name" value="3-PHENYLPROPIONATE-DIHYDRODIOL_CINNAMIC ACID-DIHYDRODIOL DEHYDROGENASE"/>
    <property type="match status" value="1"/>
</dbReference>
<accession>A0A2M9FYP3</accession>
<dbReference type="FunFam" id="3.40.50.720:FF:000084">
    <property type="entry name" value="Short-chain dehydrogenase reductase"/>
    <property type="match status" value="1"/>
</dbReference>
<gene>
    <name evidence="3" type="ORF">CVT23_16595</name>
</gene>
<sequence length="250" mass="25936">MELGLKGRNVIVTGGSRGIGLGIAKGFAAEGANVSICARGQESLDAARGELEKAGVTVHTAICDVADPERLEVYIQEAAAALGGLNVLVNNPSGFGRGDDEEGWKKSIDVDLMALVRAGWAAIPLIEKSGGGSLVHISSISGLQNSTRTPPYGAVKAAVIQYTTTQAAALAEKNIRVNCIAPGSIEFPGGVWDQARQHNRPLYDSIQASIPFGRMGAPEEVANLAVFLASDAASWITGQTVAVDGGQMLR</sequence>
<dbReference type="PRINTS" id="PR00081">
    <property type="entry name" value="GDHRDH"/>
</dbReference>
<dbReference type="PRINTS" id="PR00080">
    <property type="entry name" value="SDRFAMILY"/>
</dbReference>
<dbReference type="AlphaFoldDB" id="A0A2M9FYP3"/>
<dbReference type="CDD" id="cd05233">
    <property type="entry name" value="SDR_c"/>
    <property type="match status" value="1"/>
</dbReference>
<dbReference type="InterPro" id="IPR002347">
    <property type="entry name" value="SDR_fam"/>
</dbReference>
<dbReference type="Pfam" id="PF13561">
    <property type="entry name" value="adh_short_C2"/>
    <property type="match status" value="1"/>
</dbReference>
<dbReference type="Proteomes" id="UP000229498">
    <property type="component" value="Unassembled WGS sequence"/>
</dbReference>
<keyword evidence="4" id="KW-1185">Reference proteome</keyword>
<dbReference type="InterPro" id="IPR036291">
    <property type="entry name" value="NAD(P)-bd_dom_sf"/>
</dbReference>
<dbReference type="EMBL" id="PHIG01000043">
    <property type="protein sequence ID" value="PJK28572.1"/>
    <property type="molecule type" value="Genomic_DNA"/>
</dbReference>
<comment type="similarity">
    <text evidence="1">Belongs to the short-chain dehydrogenases/reductases (SDR) family.</text>
</comment>
<proteinExistence type="inferred from homology"/>
<organism evidence="3 4">
    <name type="scientific">Minwuia thermotolerans</name>
    <dbReference type="NCBI Taxonomy" id="2056226"/>
    <lineage>
        <taxon>Bacteria</taxon>
        <taxon>Pseudomonadati</taxon>
        <taxon>Pseudomonadota</taxon>
        <taxon>Alphaproteobacteria</taxon>
        <taxon>Minwuiales</taxon>
        <taxon>Minwuiaceae</taxon>
        <taxon>Minwuia</taxon>
    </lineage>
</organism>
<protein>
    <submittedName>
        <fullName evidence="3">3-oxoacyl-ACP reductase</fullName>
    </submittedName>
</protein>
<dbReference type="RefSeq" id="WP_109796051.1">
    <property type="nucleotide sequence ID" value="NZ_PHIG01000043.1"/>
</dbReference>
<evidence type="ECO:0000256" key="1">
    <source>
        <dbReference type="ARBA" id="ARBA00006484"/>
    </source>
</evidence>
<name>A0A2M9FYP3_9PROT</name>
<evidence type="ECO:0000313" key="4">
    <source>
        <dbReference type="Proteomes" id="UP000229498"/>
    </source>
</evidence>
<dbReference type="PANTHER" id="PTHR43943">
    <property type="entry name" value="DEHYDROGENASE/REDUCTASE (SDR FAMILY) MEMBER 4"/>
    <property type="match status" value="1"/>
</dbReference>
<comment type="caution">
    <text evidence="3">The sequence shown here is derived from an EMBL/GenBank/DDBJ whole genome shotgun (WGS) entry which is preliminary data.</text>
</comment>
<dbReference type="SUPFAM" id="SSF51735">
    <property type="entry name" value="NAD(P)-binding Rossmann-fold domains"/>
    <property type="match status" value="1"/>
</dbReference>
<dbReference type="Gene3D" id="3.40.50.720">
    <property type="entry name" value="NAD(P)-binding Rossmann-like Domain"/>
    <property type="match status" value="1"/>
</dbReference>